<dbReference type="AlphaFoldDB" id="A0A9P6NNK9"/>
<keyword evidence="1" id="KW-1133">Transmembrane helix</keyword>
<organism evidence="2 3">
    <name type="scientific">Cronartium quercuum f. sp. fusiforme G11</name>
    <dbReference type="NCBI Taxonomy" id="708437"/>
    <lineage>
        <taxon>Eukaryota</taxon>
        <taxon>Fungi</taxon>
        <taxon>Dikarya</taxon>
        <taxon>Basidiomycota</taxon>
        <taxon>Pucciniomycotina</taxon>
        <taxon>Pucciniomycetes</taxon>
        <taxon>Pucciniales</taxon>
        <taxon>Coleosporiaceae</taxon>
        <taxon>Cronartium</taxon>
    </lineage>
</organism>
<sequence length="60" mass="7048">DSVLTVFHARKFPVHIRSPSLITREHLICDRMTDLDFIFFFSIIRVILFVSVVLKVESEN</sequence>
<feature type="non-terminal residue" evidence="2">
    <location>
        <position position="1"/>
    </location>
</feature>
<keyword evidence="3" id="KW-1185">Reference proteome</keyword>
<feature type="transmembrane region" description="Helical" evidence="1">
    <location>
        <begin position="37"/>
        <end position="56"/>
    </location>
</feature>
<proteinExistence type="predicted"/>
<keyword evidence="1" id="KW-0472">Membrane</keyword>
<gene>
    <name evidence="2" type="ORF">CROQUDRAFT_654017</name>
</gene>
<comment type="caution">
    <text evidence="2">The sequence shown here is derived from an EMBL/GenBank/DDBJ whole genome shotgun (WGS) entry which is preliminary data.</text>
</comment>
<dbReference type="Proteomes" id="UP000886653">
    <property type="component" value="Unassembled WGS sequence"/>
</dbReference>
<evidence type="ECO:0000313" key="2">
    <source>
        <dbReference type="EMBL" id="KAG0149189.1"/>
    </source>
</evidence>
<protein>
    <submittedName>
        <fullName evidence="2">Uncharacterized protein</fullName>
    </submittedName>
</protein>
<evidence type="ECO:0000256" key="1">
    <source>
        <dbReference type="SAM" id="Phobius"/>
    </source>
</evidence>
<evidence type="ECO:0000313" key="3">
    <source>
        <dbReference type="Proteomes" id="UP000886653"/>
    </source>
</evidence>
<name>A0A9P6NNK9_9BASI</name>
<dbReference type="EMBL" id="MU167230">
    <property type="protein sequence ID" value="KAG0149189.1"/>
    <property type="molecule type" value="Genomic_DNA"/>
</dbReference>
<accession>A0A9P6NNK9</accession>
<reference evidence="2" key="1">
    <citation type="submission" date="2013-11" db="EMBL/GenBank/DDBJ databases">
        <title>Genome sequence of the fusiform rust pathogen reveals effectors for host alternation and coevolution with pine.</title>
        <authorList>
            <consortium name="DOE Joint Genome Institute"/>
            <person name="Smith K."/>
            <person name="Pendleton A."/>
            <person name="Kubisiak T."/>
            <person name="Anderson C."/>
            <person name="Salamov A."/>
            <person name="Aerts A."/>
            <person name="Riley R."/>
            <person name="Clum A."/>
            <person name="Lindquist E."/>
            <person name="Ence D."/>
            <person name="Campbell M."/>
            <person name="Kronenberg Z."/>
            <person name="Feau N."/>
            <person name="Dhillon B."/>
            <person name="Hamelin R."/>
            <person name="Burleigh J."/>
            <person name="Smith J."/>
            <person name="Yandell M."/>
            <person name="Nelson C."/>
            <person name="Grigoriev I."/>
            <person name="Davis J."/>
        </authorList>
    </citation>
    <scope>NUCLEOTIDE SEQUENCE</scope>
    <source>
        <strain evidence="2">G11</strain>
    </source>
</reference>
<keyword evidence="1" id="KW-0812">Transmembrane</keyword>